<dbReference type="InterPro" id="IPR008915">
    <property type="entry name" value="Peptidase_M50"/>
</dbReference>
<accession>A0A7M5WK93</accession>
<reference evidence="13" key="1">
    <citation type="submission" date="2021-01" db="UniProtKB">
        <authorList>
            <consortium name="EnsemblMetazoa"/>
        </authorList>
    </citation>
    <scope>IDENTIFICATION</scope>
</reference>
<dbReference type="SUPFAM" id="SSF50156">
    <property type="entry name" value="PDZ domain-like"/>
    <property type="match status" value="1"/>
</dbReference>
<evidence type="ECO:0000256" key="7">
    <source>
        <dbReference type="ARBA" id="ARBA00022989"/>
    </source>
</evidence>
<dbReference type="EnsemblMetazoa" id="CLYHEMT006890.1">
    <property type="protein sequence ID" value="CLYHEMP006890.1"/>
    <property type="gene ID" value="CLYHEMG006890"/>
</dbReference>
<feature type="transmembrane region" description="Helical" evidence="11">
    <location>
        <begin position="126"/>
        <end position="149"/>
    </location>
</feature>
<dbReference type="GO" id="GO:0016020">
    <property type="term" value="C:membrane"/>
    <property type="evidence" value="ECO:0007669"/>
    <property type="project" value="InterPro"/>
</dbReference>
<dbReference type="GO" id="GO:0012505">
    <property type="term" value="C:endomembrane system"/>
    <property type="evidence" value="ECO:0007669"/>
    <property type="project" value="UniProtKB-SubCell"/>
</dbReference>
<dbReference type="GO" id="GO:1905897">
    <property type="term" value="P:regulation of response to endoplasmic reticulum stress"/>
    <property type="evidence" value="ECO:0007669"/>
    <property type="project" value="TreeGrafter"/>
</dbReference>
<feature type="domain" description="Peptidase M50" evidence="12">
    <location>
        <begin position="129"/>
        <end position="495"/>
    </location>
</feature>
<organism evidence="13 14">
    <name type="scientific">Clytia hemisphaerica</name>
    <dbReference type="NCBI Taxonomy" id="252671"/>
    <lineage>
        <taxon>Eukaryota</taxon>
        <taxon>Metazoa</taxon>
        <taxon>Cnidaria</taxon>
        <taxon>Hydrozoa</taxon>
        <taxon>Hydroidolina</taxon>
        <taxon>Leptothecata</taxon>
        <taxon>Obeliida</taxon>
        <taxon>Clytiidae</taxon>
        <taxon>Clytia</taxon>
    </lineage>
</organism>
<keyword evidence="8 11" id="KW-0472">Membrane</keyword>
<evidence type="ECO:0000256" key="2">
    <source>
        <dbReference type="ARBA" id="ARBA00004127"/>
    </source>
</evidence>
<keyword evidence="7 11" id="KW-1133">Transmembrane helix</keyword>
<dbReference type="GO" id="GO:0005737">
    <property type="term" value="C:cytoplasm"/>
    <property type="evidence" value="ECO:0007669"/>
    <property type="project" value="TreeGrafter"/>
</dbReference>
<evidence type="ECO:0000256" key="11">
    <source>
        <dbReference type="SAM" id="Phobius"/>
    </source>
</evidence>
<comment type="function">
    <text evidence="10">Zinc metalloprotease that mediates intramembrane proteolysis of proteins such as ATF6, ATF6B, SREBF1/SREBP1 and SREBF2/SREBP2. Catalyzes the second step in the proteolytic activation of the sterol regulatory element-binding proteins (SREBPs) SREBF1/SREBP1 and SREBF2/SREBP2: cleaves SREBPs within the first transmembrane segment, thereby releasing the N-terminal segment with a portion of the transmembrane segment attached. Mature N-terminal SREBP fragments shuttle to the nucleus and activate gene transcription. Also mediates the second step in the proteolytic activation of the cyclic AMP-dependent transcription factor ATF-6 (ATF6 and ATF6B). Involved in intramembrane proteolysis during bone formation. In astrocytes and osteoblasts, upon DNA damage and ER stress, mediates the second step of the regulated intramembrane proteolytic activation of the transcription factor CREB3L1, leading to the inhibition of cell-cycle progression.</text>
</comment>
<evidence type="ECO:0000256" key="6">
    <source>
        <dbReference type="ARBA" id="ARBA00022692"/>
    </source>
</evidence>
<name>A0A7M5WK93_9CNID</name>
<feature type="transmembrane region" description="Helical" evidence="11">
    <location>
        <begin position="73"/>
        <end position="100"/>
    </location>
</feature>
<evidence type="ECO:0000256" key="10">
    <source>
        <dbReference type="ARBA" id="ARBA00045828"/>
    </source>
</evidence>
<dbReference type="AlphaFoldDB" id="A0A7M5WK93"/>
<dbReference type="GO" id="GO:0031293">
    <property type="term" value="P:membrane protein intracellular domain proteolysis"/>
    <property type="evidence" value="ECO:0007669"/>
    <property type="project" value="TreeGrafter"/>
</dbReference>
<evidence type="ECO:0000313" key="13">
    <source>
        <dbReference type="EnsemblMetazoa" id="CLYHEMP006890.1"/>
    </source>
</evidence>
<dbReference type="Pfam" id="PF02163">
    <property type="entry name" value="Peptidase_M50"/>
    <property type="match status" value="1"/>
</dbReference>
<evidence type="ECO:0000256" key="5">
    <source>
        <dbReference type="ARBA" id="ARBA00014400"/>
    </source>
</evidence>
<feature type="transmembrane region" description="Helical" evidence="11">
    <location>
        <begin position="32"/>
        <end position="53"/>
    </location>
</feature>
<dbReference type="Proteomes" id="UP000594262">
    <property type="component" value="Unplaced"/>
</dbReference>
<sequence length="506" mass="57394">MLVTDTGLLFVITFWICLFFINLLLKSSQRYGFLYTETLVSFGVTFSLCQIRWQTSLFNKLFSKIGRYNPKLSLLWFTLGAVFAVISMVSSVVILTLMLYRSVKDTKADKLLQPVMPGMNLPWNQVAYYLTTLIISGTFHEVGHAIAAVRENVRVLSFGVFVLFMYPGAFVELHTDQLDIITPFRRLRIFSAGVWHNFILAVVAYILSTSLPMWLSPLYTMGDGVLVTHVAQQSSIVNRLPVGDVITYINNCPVRKTEDWYLCLQKIQTNPVDGYCGPSSYTKTHNMSLPTLVENFGEPDCCNDTSAYRFCFWYKRHPKAMSLSQKLFNANILVRTSLEYNSKFTEHACLPARHILSGKMCKTNLDCALKNATEFSLCHIPLTKNTTRVIRIGHKKGQEVLFVGEPRELSSTIMLSDYIPIYNTPLLNLPKHIESMCLYLISISAALALLNMVPCFYLDGHHTLEILLEILLPHQHKLRLQIQTVILMLGSSLLLVNVLIALSTLF</sequence>
<dbReference type="OrthoDB" id="69989at2759"/>
<feature type="transmembrane region" description="Helical" evidence="11">
    <location>
        <begin position="194"/>
        <end position="215"/>
    </location>
</feature>
<dbReference type="GO" id="GO:0004222">
    <property type="term" value="F:metalloendopeptidase activity"/>
    <property type="evidence" value="ECO:0007669"/>
    <property type="project" value="InterPro"/>
</dbReference>
<evidence type="ECO:0000313" key="14">
    <source>
        <dbReference type="Proteomes" id="UP000594262"/>
    </source>
</evidence>
<proteinExistence type="inferred from homology"/>
<evidence type="ECO:0000256" key="4">
    <source>
        <dbReference type="ARBA" id="ARBA00012347"/>
    </source>
</evidence>
<evidence type="ECO:0000256" key="8">
    <source>
        <dbReference type="ARBA" id="ARBA00023136"/>
    </source>
</evidence>
<feature type="transmembrane region" description="Helical" evidence="11">
    <location>
        <begin position="480"/>
        <end position="502"/>
    </location>
</feature>
<evidence type="ECO:0000256" key="9">
    <source>
        <dbReference type="ARBA" id="ARBA00032658"/>
    </source>
</evidence>
<dbReference type="EC" id="3.4.24.85" evidence="4"/>
<dbReference type="PANTHER" id="PTHR13325">
    <property type="entry name" value="PROTEASE M50 MEMBRANE-BOUND TRANSCRIPTION FACTOR SITE 2 PROTEASE"/>
    <property type="match status" value="1"/>
</dbReference>
<dbReference type="PANTHER" id="PTHR13325:SF3">
    <property type="entry name" value="MEMBRANE-BOUND TRANSCRIPTION FACTOR SITE-2 PROTEASE"/>
    <property type="match status" value="1"/>
</dbReference>
<protein>
    <recommendedName>
        <fullName evidence="5">Membrane-bound transcription factor site-2 protease</fullName>
        <ecNumber evidence="4">3.4.24.85</ecNumber>
    </recommendedName>
    <alternativeName>
        <fullName evidence="9">Endopeptidase S2P</fullName>
    </alternativeName>
</protein>
<dbReference type="RefSeq" id="XP_066924822.1">
    <property type="nucleotide sequence ID" value="XM_067068721.1"/>
</dbReference>
<dbReference type="PRINTS" id="PR01000">
    <property type="entry name" value="SREBPS2PTASE"/>
</dbReference>
<dbReference type="InterPro" id="IPR001193">
    <property type="entry name" value="MBTPS2"/>
</dbReference>
<keyword evidence="6 11" id="KW-0812">Transmembrane</keyword>
<dbReference type="GeneID" id="136812244"/>
<feature type="transmembrane region" description="Helical" evidence="11">
    <location>
        <begin position="438"/>
        <end position="459"/>
    </location>
</feature>
<comment type="similarity">
    <text evidence="3">Belongs to the peptidase M50A family.</text>
</comment>
<dbReference type="InterPro" id="IPR036034">
    <property type="entry name" value="PDZ_sf"/>
</dbReference>
<comment type="subcellular location">
    <subcellularLocation>
        <location evidence="2">Endomembrane system</location>
        <topology evidence="2">Multi-pass membrane protein</topology>
    </subcellularLocation>
</comment>
<feature type="transmembrane region" description="Helical" evidence="11">
    <location>
        <begin position="155"/>
        <end position="173"/>
    </location>
</feature>
<evidence type="ECO:0000256" key="1">
    <source>
        <dbReference type="ARBA" id="ARBA00001350"/>
    </source>
</evidence>
<keyword evidence="14" id="KW-1185">Reference proteome</keyword>
<evidence type="ECO:0000259" key="12">
    <source>
        <dbReference type="Pfam" id="PF02163"/>
    </source>
</evidence>
<feature type="transmembrane region" description="Helical" evidence="11">
    <location>
        <begin position="6"/>
        <end position="25"/>
    </location>
</feature>
<evidence type="ECO:0000256" key="3">
    <source>
        <dbReference type="ARBA" id="ARBA00009989"/>
    </source>
</evidence>
<comment type="catalytic activity">
    <reaction evidence="1">
        <text>Cleaves several transcription factors that are type-2 transmembrane proteins within membrane-spanning domains. Known substrates include sterol regulatory element-binding protein (SREBP) -1, SREBP-2 and forms of the transcriptional activator ATF6. SREBP-2 is cleaved at the site 477-DRSRILL-|-CVLTFLCLSFNPLTSLLQWGGA-505. The residues Asn-Pro, 11 residues distal to the site of cleavage in the membrane-spanning domain, are important for cleavage by S2P endopeptidase. Replacement of either of these residues does not prevent cleavage, but there is no cleavage if both of these residues are replaced.</text>
        <dbReference type="EC" id="3.4.24.85"/>
    </reaction>
</comment>